<dbReference type="AlphaFoldDB" id="A0A371E5S1"/>
<reference evidence="1" key="1">
    <citation type="submission" date="2018-05" db="EMBL/GenBank/DDBJ databases">
        <title>Draft genome of Mucuna pruriens seed.</title>
        <authorList>
            <person name="Nnadi N.E."/>
            <person name="Vos R."/>
            <person name="Hasami M.H."/>
            <person name="Devisetty U.K."/>
            <person name="Aguiy J.C."/>
        </authorList>
    </citation>
    <scope>NUCLEOTIDE SEQUENCE [LARGE SCALE GENOMIC DNA]</scope>
    <source>
        <strain evidence="1">JCA_2017</strain>
    </source>
</reference>
<dbReference type="EMBL" id="QJKJ01016168">
    <property type="protein sequence ID" value="RDX61384.1"/>
    <property type="molecule type" value="Genomic_DNA"/>
</dbReference>
<sequence>MKATAERDEGPTQEVVDIYAFWGQSFSEEIDKTPVPTNFRELMVSKGENLKSYLARFNNATIWVNDLDQKFFVKPFQKVLRAKQFSDALALRRSSSMEEIKAQAEKHIEAEEDLADRVKAECQPLVLKEMKQGTSSEVKGEASY</sequence>
<name>A0A371E5S1_MUCPR</name>
<feature type="non-terminal residue" evidence="1">
    <location>
        <position position="1"/>
    </location>
</feature>
<accession>A0A371E5S1</accession>
<protein>
    <recommendedName>
        <fullName evidence="3">Retrotransposon gag domain-containing protein</fullName>
    </recommendedName>
</protein>
<evidence type="ECO:0000313" key="2">
    <source>
        <dbReference type="Proteomes" id="UP000257109"/>
    </source>
</evidence>
<organism evidence="1 2">
    <name type="scientific">Mucuna pruriens</name>
    <name type="common">Velvet bean</name>
    <name type="synonym">Dolichos pruriens</name>
    <dbReference type="NCBI Taxonomy" id="157652"/>
    <lineage>
        <taxon>Eukaryota</taxon>
        <taxon>Viridiplantae</taxon>
        <taxon>Streptophyta</taxon>
        <taxon>Embryophyta</taxon>
        <taxon>Tracheophyta</taxon>
        <taxon>Spermatophyta</taxon>
        <taxon>Magnoliopsida</taxon>
        <taxon>eudicotyledons</taxon>
        <taxon>Gunneridae</taxon>
        <taxon>Pentapetalae</taxon>
        <taxon>rosids</taxon>
        <taxon>fabids</taxon>
        <taxon>Fabales</taxon>
        <taxon>Fabaceae</taxon>
        <taxon>Papilionoideae</taxon>
        <taxon>50 kb inversion clade</taxon>
        <taxon>NPAAA clade</taxon>
        <taxon>indigoferoid/millettioid clade</taxon>
        <taxon>Phaseoleae</taxon>
        <taxon>Mucuna</taxon>
    </lineage>
</organism>
<dbReference type="Proteomes" id="UP000257109">
    <property type="component" value="Unassembled WGS sequence"/>
</dbReference>
<comment type="caution">
    <text evidence="1">The sequence shown here is derived from an EMBL/GenBank/DDBJ whole genome shotgun (WGS) entry which is preliminary data.</text>
</comment>
<evidence type="ECO:0000313" key="1">
    <source>
        <dbReference type="EMBL" id="RDX61384.1"/>
    </source>
</evidence>
<keyword evidence="2" id="KW-1185">Reference proteome</keyword>
<evidence type="ECO:0008006" key="3">
    <source>
        <dbReference type="Google" id="ProtNLM"/>
    </source>
</evidence>
<proteinExistence type="predicted"/>
<gene>
    <name evidence="1" type="ORF">CR513_60393</name>
</gene>